<reference evidence="2 3" key="1">
    <citation type="submission" date="2015-06" db="EMBL/GenBank/DDBJ databases">
        <title>Genome sequence of Pseudoalteromonas aliena.</title>
        <authorList>
            <person name="Xie B.-B."/>
            <person name="Rong J.-C."/>
            <person name="Qin Q.-L."/>
            <person name="Zhang Y.-Z."/>
        </authorList>
    </citation>
    <scope>NUCLEOTIDE SEQUENCE [LARGE SCALE GENOMIC DNA]</scope>
    <source>
        <strain evidence="2 3">SW19</strain>
    </source>
</reference>
<evidence type="ECO:0008006" key="4">
    <source>
        <dbReference type="Google" id="ProtNLM"/>
    </source>
</evidence>
<sequence length="441" mass="44711">MFKRTLLALALTSVAGFANAAVTSATPNVVSLEGAVGQTSVAVPTYTIRLAAEYAVGDVFVITLSGAEFDTTSAPAITFAGFTNVPTVGLLSKTASTATFRVTAVPSPVEVFSGKDFLLNGLTLKTTSVTDAAGDIKLSYAAKTSTGLDLDNVGTATSTVVTSKSQLSSSATTKLNAVIDVENERKQFTVGNDSITTDTLVVTPVVAAAGTHDAVYTGATHVIKGDFSWMESDGDAGIDAAELAAAFAATGGADTYTSTINTAGDSITVVVADAAGNTAEAMTGTFTVLGKANAKAPILPTQMFTIDSAIKYNTAAGAASTKTIASASAGAWTLNGFDENIVFMPFDAQYAQSINVSNTGSVAGAITVDITAEGKTYTKTLTATATPKATTNISGEVKAFATASGVMGNAHVKVVVNSPAGDIDVTGVYYHKADADRVKTK</sequence>
<keyword evidence="1" id="KW-0732">Signal</keyword>
<accession>A0ABR9E1U9</accession>
<feature type="signal peptide" evidence="1">
    <location>
        <begin position="1"/>
        <end position="20"/>
    </location>
</feature>
<dbReference type="Pfam" id="PF19526">
    <property type="entry name" value="Slr4"/>
    <property type="match status" value="1"/>
</dbReference>
<keyword evidence="3" id="KW-1185">Reference proteome</keyword>
<dbReference type="Proteomes" id="UP000648482">
    <property type="component" value="Unassembled WGS sequence"/>
</dbReference>
<dbReference type="RefSeq" id="WP_193156213.1">
    <property type="nucleotide sequence ID" value="NZ_AQGU01000027.1"/>
</dbReference>
<dbReference type="CDD" id="cd22554">
    <property type="entry name" value="Slr4-like"/>
    <property type="match status" value="1"/>
</dbReference>
<evidence type="ECO:0000256" key="1">
    <source>
        <dbReference type="SAM" id="SignalP"/>
    </source>
</evidence>
<dbReference type="EMBL" id="AQGU01000027">
    <property type="protein sequence ID" value="MBE0360569.1"/>
    <property type="molecule type" value="Genomic_DNA"/>
</dbReference>
<feature type="chain" id="PRO_5045717185" description="Bacterial Ig-like domain-containing protein" evidence="1">
    <location>
        <begin position="21"/>
        <end position="441"/>
    </location>
</feature>
<proteinExistence type="predicted"/>
<evidence type="ECO:0000313" key="2">
    <source>
        <dbReference type="EMBL" id="MBE0360569.1"/>
    </source>
</evidence>
<organism evidence="2 3">
    <name type="scientific">Pseudoalteromonas aliena SW19</name>
    <dbReference type="NCBI Taxonomy" id="1314866"/>
    <lineage>
        <taxon>Bacteria</taxon>
        <taxon>Pseudomonadati</taxon>
        <taxon>Pseudomonadota</taxon>
        <taxon>Gammaproteobacteria</taxon>
        <taxon>Alteromonadales</taxon>
        <taxon>Pseudoalteromonadaceae</taxon>
        <taxon>Pseudoalteromonas</taxon>
    </lineage>
</organism>
<comment type="caution">
    <text evidence="2">The sequence shown here is derived from an EMBL/GenBank/DDBJ whole genome shotgun (WGS) entry which is preliminary data.</text>
</comment>
<dbReference type="InterPro" id="IPR045689">
    <property type="entry name" value="Slr4"/>
</dbReference>
<gene>
    <name evidence="2" type="ORF">PALI_a2576</name>
</gene>
<name>A0ABR9E1U9_9GAMM</name>
<protein>
    <recommendedName>
        <fullName evidence="4">Bacterial Ig-like domain-containing protein</fullName>
    </recommendedName>
</protein>
<evidence type="ECO:0000313" key="3">
    <source>
        <dbReference type="Proteomes" id="UP000648482"/>
    </source>
</evidence>